<evidence type="ECO:0000256" key="1">
    <source>
        <dbReference type="SAM" id="SignalP"/>
    </source>
</evidence>
<feature type="signal peptide" evidence="1">
    <location>
        <begin position="1"/>
        <end position="19"/>
    </location>
</feature>
<accession>A0ABS7EA30</accession>
<evidence type="ECO:0000313" key="2">
    <source>
        <dbReference type="EMBL" id="MBW8186548.1"/>
    </source>
</evidence>
<keyword evidence="3" id="KW-1185">Reference proteome</keyword>
<sequence length="161" mass="17504">MRLRWITAAAILVSANATAGIEQQLSACAANTDKLDRLICYDALAQRVKTKGPATPPVTGAATVTAVPVTLPANVEDEFGNLKKEKADAIEKIYLEVASVKKDPYGALKLSFTNGQVWKQTDGRRFKVKVNQNVFIEKAALGSFILGSDDRNSTIRVKRLK</sequence>
<feature type="chain" id="PRO_5045324907" evidence="1">
    <location>
        <begin position="20"/>
        <end position="161"/>
    </location>
</feature>
<reference evidence="2 3" key="1">
    <citation type="submission" date="2021-07" db="EMBL/GenBank/DDBJ databases">
        <title>Shewanella sp. nov, isolated from SCS.</title>
        <authorList>
            <person name="Cao W.R."/>
        </authorList>
    </citation>
    <scope>NUCLEOTIDE SEQUENCE [LARGE SCALE GENOMIC DNA]</scope>
    <source>
        <strain evidence="2 3">NR704-98</strain>
    </source>
</reference>
<keyword evidence="1" id="KW-0732">Signal</keyword>
<dbReference type="InterPro" id="IPR016987">
    <property type="entry name" value="UCP023238"/>
</dbReference>
<evidence type="ECO:0000313" key="3">
    <source>
        <dbReference type="Proteomes" id="UP001195963"/>
    </source>
</evidence>
<dbReference type="EMBL" id="JAHZST010000030">
    <property type="protein sequence ID" value="MBW8186548.1"/>
    <property type="molecule type" value="Genomic_DNA"/>
</dbReference>
<protein>
    <submittedName>
        <fullName evidence="2">Uncharacterized protein</fullName>
    </submittedName>
</protein>
<proteinExistence type="predicted"/>
<dbReference type="Proteomes" id="UP001195963">
    <property type="component" value="Unassembled WGS sequence"/>
</dbReference>
<dbReference type="RefSeq" id="WP_220111786.1">
    <property type="nucleotide sequence ID" value="NZ_JAHZST010000030.1"/>
</dbReference>
<organism evidence="2 3">
    <name type="scientific">Shewanella nanhaiensis</name>
    <dbReference type="NCBI Taxonomy" id="2864872"/>
    <lineage>
        <taxon>Bacteria</taxon>
        <taxon>Pseudomonadati</taxon>
        <taxon>Pseudomonadota</taxon>
        <taxon>Gammaproteobacteria</taxon>
        <taxon>Alteromonadales</taxon>
        <taxon>Shewanellaceae</taxon>
        <taxon>Shewanella</taxon>
    </lineage>
</organism>
<gene>
    <name evidence="2" type="ORF">K0625_23305</name>
</gene>
<comment type="caution">
    <text evidence="2">The sequence shown here is derived from an EMBL/GenBank/DDBJ whole genome shotgun (WGS) entry which is preliminary data.</text>
</comment>
<dbReference type="PIRSF" id="PIRSF032038">
    <property type="entry name" value="UCP023238"/>
    <property type="match status" value="1"/>
</dbReference>
<name>A0ABS7EA30_9GAMM</name>